<dbReference type="Proteomes" id="UP001302257">
    <property type="component" value="Chromosome"/>
</dbReference>
<dbReference type="InterPro" id="IPR052155">
    <property type="entry name" value="Biofilm_reg_signaling"/>
</dbReference>
<dbReference type="Pfam" id="PF00990">
    <property type="entry name" value="GGDEF"/>
    <property type="match status" value="1"/>
</dbReference>
<dbReference type="PANTHER" id="PTHR44757:SF2">
    <property type="entry name" value="BIOFILM ARCHITECTURE MAINTENANCE PROTEIN MBAA"/>
    <property type="match status" value="1"/>
</dbReference>
<dbReference type="SUPFAM" id="SSF55073">
    <property type="entry name" value="Nucleotide cyclase"/>
    <property type="match status" value="1"/>
</dbReference>
<name>A0ABZ0B3L8_9BURK</name>
<dbReference type="EMBL" id="CP132507">
    <property type="protein sequence ID" value="WNO06279.1"/>
    <property type="molecule type" value="Genomic_DNA"/>
</dbReference>
<feature type="domain" description="EAL" evidence="2">
    <location>
        <begin position="370"/>
        <end position="624"/>
    </location>
</feature>
<dbReference type="PROSITE" id="PS50883">
    <property type="entry name" value="EAL"/>
    <property type="match status" value="1"/>
</dbReference>
<proteinExistence type="predicted"/>
<feature type="transmembrane region" description="Helical" evidence="1">
    <location>
        <begin position="70"/>
        <end position="90"/>
    </location>
</feature>
<sequence>MSNTRLDDMEEATIRSRRVFQFALLVFIAFSGTAAQYGLQSRWDVVLSLGLGAALMLPSQWLNHRGHHEAAAGMVLAVATLSLFSIMWFSDGLRDSSLLGYPVILIGAGQLLRPRHFWLLLAFMLGCVVLLGLGTLNGWRTGITPGTELDRLTDSVSILLINGFLVWFLTYDMQNALVRLRAQIARFHASEKNLTYLAQHDGLTRLPNRILGNELLTEAMRVAAEEKNLVAMLFVDLDNFKDVNDSLGHSAGDDFLVQVAQRLRESVRQTDIVCRQGGDEFLIGLTGLQHPDAVAKVSQDILQKMQAPFQLRGIEVLASCSIGIALYPQHGNSFDELMRHADLAMYHAKEAGRNTFRFFSEDIRSSVTESLHLISSLRQAVTQEEFVLHYQPVYDLHSGRLLGAEALVRWQNPKLGMVSPGLFITLAEKSGLIVDIGQWVLTEACRQMQAWRQEGATDLFVSVNLSPVQFSRGNVEAVIAQALRETGLDPRQLELEVTESTLIHDTEKFITTLGRIQHSGIRMSIDDFGTGYSNLSYLQRFPVHKLKIDQSFVRRLMQGQKDVAMVSAIIHLAKSLQLTVTAEGVENEATREALTRMGCDQAQGYLFARPMPAKDFEAYWRTRPTLTPISRQI</sequence>
<dbReference type="Pfam" id="PF00563">
    <property type="entry name" value="EAL"/>
    <property type="match status" value="1"/>
</dbReference>
<dbReference type="InterPro" id="IPR000160">
    <property type="entry name" value="GGDEF_dom"/>
</dbReference>
<feature type="transmembrane region" description="Helical" evidence="1">
    <location>
        <begin position="117"/>
        <end position="136"/>
    </location>
</feature>
<dbReference type="InterPro" id="IPR001633">
    <property type="entry name" value="EAL_dom"/>
</dbReference>
<feature type="transmembrane region" description="Helical" evidence="1">
    <location>
        <begin position="96"/>
        <end position="112"/>
    </location>
</feature>
<keyword evidence="1" id="KW-0472">Membrane</keyword>
<reference evidence="4 5" key="1">
    <citation type="submission" date="2023-08" db="EMBL/GenBank/DDBJ databases">
        <title>Rhodoferax potami sp. nov. and Rhodoferax mekongensis sp. nov., isolated from the Mekong River in Thailand.</title>
        <authorList>
            <person name="Kitikhun S."/>
            <person name="Charoenyingcharoen P."/>
            <person name="Siriarchawattana P."/>
            <person name="Likhitrattanapisal S."/>
            <person name="Nilsakha T."/>
            <person name="Chanpet A."/>
            <person name="Rattanawaree P."/>
            <person name="Ingsriswang S."/>
        </authorList>
    </citation>
    <scope>NUCLEOTIDE SEQUENCE [LARGE SCALE GENOMIC DNA]</scope>
    <source>
        <strain evidence="4 5">TBRC 17307</strain>
    </source>
</reference>
<feature type="domain" description="GGDEF" evidence="3">
    <location>
        <begin position="228"/>
        <end position="361"/>
    </location>
</feature>
<feature type="transmembrane region" description="Helical" evidence="1">
    <location>
        <begin position="20"/>
        <end position="39"/>
    </location>
</feature>
<evidence type="ECO:0000313" key="5">
    <source>
        <dbReference type="Proteomes" id="UP001302257"/>
    </source>
</evidence>
<dbReference type="CDD" id="cd01949">
    <property type="entry name" value="GGDEF"/>
    <property type="match status" value="1"/>
</dbReference>
<dbReference type="Gene3D" id="3.30.70.270">
    <property type="match status" value="1"/>
</dbReference>
<dbReference type="CDD" id="cd01948">
    <property type="entry name" value="EAL"/>
    <property type="match status" value="1"/>
</dbReference>
<evidence type="ECO:0000259" key="2">
    <source>
        <dbReference type="PROSITE" id="PS50883"/>
    </source>
</evidence>
<protein>
    <submittedName>
        <fullName evidence="4">EAL domain-containing protein</fullName>
    </submittedName>
</protein>
<dbReference type="InterPro" id="IPR035919">
    <property type="entry name" value="EAL_sf"/>
</dbReference>
<dbReference type="SMART" id="SM00267">
    <property type="entry name" value="GGDEF"/>
    <property type="match status" value="1"/>
</dbReference>
<accession>A0ABZ0B3L8</accession>
<dbReference type="InterPro" id="IPR029787">
    <property type="entry name" value="Nucleotide_cyclase"/>
</dbReference>
<keyword evidence="1" id="KW-1133">Transmembrane helix</keyword>
<gene>
    <name evidence="4" type="ORF">RAN89_07585</name>
</gene>
<dbReference type="NCBIfam" id="TIGR00254">
    <property type="entry name" value="GGDEF"/>
    <property type="match status" value="1"/>
</dbReference>
<organism evidence="4 5">
    <name type="scientific">Rhodoferax mekongensis</name>
    <dbReference type="NCBI Taxonomy" id="3068341"/>
    <lineage>
        <taxon>Bacteria</taxon>
        <taxon>Pseudomonadati</taxon>
        <taxon>Pseudomonadota</taxon>
        <taxon>Betaproteobacteria</taxon>
        <taxon>Burkholderiales</taxon>
        <taxon>Comamonadaceae</taxon>
        <taxon>Rhodoferax</taxon>
    </lineage>
</organism>
<evidence type="ECO:0000259" key="3">
    <source>
        <dbReference type="PROSITE" id="PS50887"/>
    </source>
</evidence>
<dbReference type="SMART" id="SM00052">
    <property type="entry name" value="EAL"/>
    <property type="match status" value="1"/>
</dbReference>
<dbReference type="SUPFAM" id="SSF141868">
    <property type="entry name" value="EAL domain-like"/>
    <property type="match status" value="1"/>
</dbReference>
<dbReference type="PROSITE" id="PS50887">
    <property type="entry name" value="GGDEF"/>
    <property type="match status" value="1"/>
</dbReference>
<dbReference type="InterPro" id="IPR043128">
    <property type="entry name" value="Rev_trsase/Diguanyl_cyclase"/>
</dbReference>
<keyword evidence="5" id="KW-1185">Reference proteome</keyword>
<evidence type="ECO:0000256" key="1">
    <source>
        <dbReference type="SAM" id="Phobius"/>
    </source>
</evidence>
<dbReference type="Gene3D" id="3.20.20.450">
    <property type="entry name" value="EAL domain"/>
    <property type="match status" value="1"/>
</dbReference>
<dbReference type="PANTHER" id="PTHR44757">
    <property type="entry name" value="DIGUANYLATE CYCLASE DGCP"/>
    <property type="match status" value="1"/>
</dbReference>
<dbReference type="RefSeq" id="WP_313868990.1">
    <property type="nucleotide sequence ID" value="NZ_CP132507.1"/>
</dbReference>
<feature type="transmembrane region" description="Helical" evidence="1">
    <location>
        <begin position="156"/>
        <end position="173"/>
    </location>
</feature>
<evidence type="ECO:0000313" key="4">
    <source>
        <dbReference type="EMBL" id="WNO06279.1"/>
    </source>
</evidence>
<keyword evidence="1" id="KW-0812">Transmembrane</keyword>